<keyword evidence="5" id="KW-1185">Reference proteome</keyword>
<dbReference type="PROSITE" id="PS50006">
    <property type="entry name" value="FHA_DOMAIN"/>
    <property type="match status" value="1"/>
</dbReference>
<feature type="coiled-coil region" evidence="1">
    <location>
        <begin position="227"/>
        <end position="477"/>
    </location>
</feature>
<dbReference type="SMART" id="SM00240">
    <property type="entry name" value="FHA"/>
    <property type="match status" value="1"/>
</dbReference>
<proteinExistence type="predicted"/>
<feature type="region of interest" description="Disordered" evidence="2">
    <location>
        <begin position="586"/>
        <end position="615"/>
    </location>
</feature>
<keyword evidence="1" id="KW-0175">Coiled coil</keyword>
<name>A0AAV0UUM0_HYABA</name>
<dbReference type="Proteomes" id="UP001162031">
    <property type="component" value="Unassembled WGS sequence"/>
</dbReference>
<dbReference type="InterPro" id="IPR008984">
    <property type="entry name" value="SMAD_FHA_dom_sf"/>
</dbReference>
<feature type="domain" description="FHA" evidence="3">
    <location>
        <begin position="36"/>
        <end position="91"/>
    </location>
</feature>
<sequence>MTAQPAHTAEAWGRLTLVTKEPADDSDHIYLTRPVTTIGRNKRRCDHVINQLFISSVHCVVQRDGIDASGEPIVKLCDNSRNGIWVNADRVGKGGSVRLGRGYTVHFTKPGATPAGVTPMAFKLEFLTSTGPQPVAVESKVSEVLQDVDPTTVSDELFDATTKCAVPAESPYLPAKKRKRVGVELGFVHAATQELESKPEAAESQLKAAKAMVAMEKGLEQIGTSQVDKLTKENLHLMAELQAASAENLQLKAELAAKDGEMKTKEAALQATAKLHEELGAKQKEAEVKNKQALTKRFEADCEATSREMAVKLKEELKKYQQKIEAEHYEQRREASEKMAALVNENETLQTLQSAKDEELADCEVELARSREEITTLEKRVATLCAKEEKLADCKKKIADLESKLAVLKEESAEIVGLLAAAEEKVVAAENKAAKADIAAAAAARARANSSFDANERQELQNSISSFRCELEAYRAQLTSREKHTTQQAAALQVAMASSASSTAERVIQDNNADTLRARLVAASDLFRHVQALGLQGMRLINETNRSKLSDLPCELAATIDTRTIVPNSPSFSPAKDGRHLAEADTTTATIDNGSAKAKASPTTLKPGEKPEPNKQAALASAAIDTDIDASARSAATTSFTASGHNLCRDVRTVVVHSDDKDEWDVIE</sequence>
<comment type="caution">
    <text evidence="4">The sequence shown here is derived from an EMBL/GenBank/DDBJ whole genome shotgun (WGS) entry which is preliminary data.</text>
</comment>
<evidence type="ECO:0000256" key="2">
    <source>
        <dbReference type="SAM" id="MobiDB-lite"/>
    </source>
</evidence>
<organism evidence="4 5">
    <name type="scientific">Hyaloperonospora brassicae</name>
    <name type="common">Brassica downy mildew</name>
    <name type="synonym">Peronospora brassicae</name>
    <dbReference type="NCBI Taxonomy" id="162125"/>
    <lineage>
        <taxon>Eukaryota</taxon>
        <taxon>Sar</taxon>
        <taxon>Stramenopiles</taxon>
        <taxon>Oomycota</taxon>
        <taxon>Peronosporomycetes</taxon>
        <taxon>Peronosporales</taxon>
        <taxon>Peronosporaceae</taxon>
        <taxon>Hyaloperonospora</taxon>
    </lineage>
</organism>
<protein>
    <recommendedName>
        <fullName evidence="3">FHA domain-containing protein</fullName>
    </recommendedName>
</protein>
<dbReference type="AlphaFoldDB" id="A0AAV0UUM0"/>
<dbReference type="Gene3D" id="2.60.200.20">
    <property type="match status" value="1"/>
</dbReference>
<dbReference type="SUPFAM" id="SSF49879">
    <property type="entry name" value="SMAD/FHA domain"/>
    <property type="match status" value="1"/>
</dbReference>
<reference evidence="4" key="1">
    <citation type="submission" date="2022-12" db="EMBL/GenBank/DDBJ databases">
        <authorList>
            <person name="Webb A."/>
        </authorList>
    </citation>
    <scope>NUCLEOTIDE SEQUENCE</scope>
    <source>
        <strain evidence="4">Hp1</strain>
    </source>
</reference>
<evidence type="ECO:0000259" key="3">
    <source>
        <dbReference type="PROSITE" id="PS50006"/>
    </source>
</evidence>
<evidence type="ECO:0000313" key="5">
    <source>
        <dbReference type="Proteomes" id="UP001162031"/>
    </source>
</evidence>
<dbReference type="EMBL" id="CANTFL010001444">
    <property type="protein sequence ID" value="CAI5740172.1"/>
    <property type="molecule type" value="Genomic_DNA"/>
</dbReference>
<accession>A0AAV0UUM0</accession>
<dbReference type="Pfam" id="PF00498">
    <property type="entry name" value="FHA"/>
    <property type="match status" value="1"/>
</dbReference>
<evidence type="ECO:0000313" key="4">
    <source>
        <dbReference type="EMBL" id="CAI5740172.1"/>
    </source>
</evidence>
<dbReference type="InterPro" id="IPR000253">
    <property type="entry name" value="FHA_dom"/>
</dbReference>
<evidence type="ECO:0000256" key="1">
    <source>
        <dbReference type="SAM" id="Coils"/>
    </source>
</evidence>
<gene>
    <name evidence="4" type="ORF">HBR001_LOCUS8069</name>
</gene>